<dbReference type="InterPro" id="IPR052083">
    <property type="entry name" value="Aminoacylase-1_M20A"/>
</dbReference>
<dbReference type="PANTHER" id="PTHR45892:SF1">
    <property type="entry name" value="AMINOACYLASE-1"/>
    <property type="match status" value="1"/>
</dbReference>
<dbReference type="Pfam" id="PF01546">
    <property type="entry name" value="Peptidase_M20"/>
    <property type="match status" value="1"/>
</dbReference>
<proteinExistence type="predicted"/>
<dbReference type="EMBL" id="CAKXAJ010025345">
    <property type="protein sequence ID" value="CAH2238461.1"/>
    <property type="molecule type" value="Genomic_DNA"/>
</dbReference>
<dbReference type="PANTHER" id="PTHR45892">
    <property type="entry name" value="AMINOACYLASE-1"/>
    <property type="match status" value="1"/>
</dbReference>
<dbReference type="InterPro" id="IPR002933">
    <property type="entry name" value="Peptidase_M20"/>
</dbReference>
<dbReference type="InterPro" id="IPR036264">
    <property type="entry name" value="Bact_exopeptidase_dim_dom"/>
</dbReference>
<feature type="non-terminal residue" evidence="1">
    <location>
        <position position="1"/>
    </location>
</feature>
<organism evidence="1 2">
    <name type="scientific">Pararge aegeria aegeria</name>
    <dbReference type="NCBI Taxonomy" id="348720"/>
    <lineage>
        <taxon>Eukaryota</taxon>
        <taxon>Metazoa</taxon>
        <taxon>Ecdysozoa</taxon>
        <taxon>Arthropoda</taxon>
        <taxon>Hexapoda</taxon>
        <taxon>Insecta</taxon>
        <taxon>Pterygota</taxon>
        <taxon>Neoptera</taxon>
        <taxon>Endopterygota</taxon>
        <taxon>Lepidoptera</taxon>
        <taxon>Glossata</taxon>
        <taxon>Ditrysia</taxon>
        <taxon>Papilionoidea</taxon>
        <taxon>Nymphalidae</taxon>
        <taxon>Satyrinae</taxon>
        <taxon>Satyrini</taxon>
        <taxon>Parargina</taxon>
        <taxon>Pararge</taxon>
    </lineage>
</organism>
<dbReference type="GO" id="GO:0004046">
    <property type="term" value="F:aminoacylase activity"/>
    <property type="evidence" value="ECO:0007669"/>
    <property type="project" value="TreeGrafter"/>
</dbReference>
<keyword evidence="2" id="KW-1185">Reference proteome</keyword>
<dbReference type="SUPFAM" id="SSF53187">
    <property type="entry name" value="Zn-dependent exopeptidases"/>
    <property type="match status" value="1"/>
</dbReference>
<dbReference type="Gene3D" id="1.10.150.900">
    <property type="match status" value="1"/>
</dbReference>
<reference evidence="1" key="1">
    <citation type="submission" date="2022-03" db="EMBL/GenBank/DDBJ databases">
        <authorList>
            <person name="Lindestad O."/>
        </authorList>
    </citation>
    <scope>NUCLEOTIDE SEQUENCE</scope>
</reference>
<dbReference type="Gene3D" id="3.30.70.360">
    <property type="match status" value="1"/>
</dbReference>
<dbReference type="SUPFAM" id="SSF55031">
    <property type="entry name" value="Bacterial exopeptidase dimerisation domain"/>
    <property type="match status" value="1"/>
</dbReference>
<evidence type="ECO:0000313" key="1">
    <source>
        <dbReference type="EMBL" id="CAH2238461.1"/>
    </source>
</evidence>
<sequence length="165" mass="18534">IRYIIDKFMDYRRESKAKLDSDPGLTIGDVTSVNLTMLHGGIQNNVIPEKLSASFDLRLALSVNFEEFENMKDHYVAPTSVDDTNPYWIAFKAAIEKLSVPLKVRTFPGGTDSRFIRLQGVSALGFFPYRRTVPGLHEHNESLRVSEFINGIAVYEDIIPALANA</sequence>
<evidence type="ECO:0000313" key="2">
    <source>
        <dbReference type="Proteomes" id="UP000838756"/>
    </source>
</evidence>
<dbReference type="AlphaFoldDB" id="A0A8S4RNG5"/>
<comment type="caution">
    <text evidence="1">The sequence shown here is derived from an EMBL/GenBank/DDBJ whole genome shotgun (WGS) entry which is preliminary data.</text>
</comment>
<dbReference type="Proteomes" id="UP000838756">
    <property type="component" value="Unassembled WGS sequence"/>
</dbReference>
<gene>
    <name evidence="1" type="primary">jg25534</name>
    <name evidence="1" type="ORF">PAEG_LOCUS15547</name>
</gene>
<dbReference type="OrthoDB" id="3064516at2759"/>
<accession>A0A8S4RNG5</accession>
<protein>
    <submittedName>
        <fullName evidence="1">Jg25534 protein</fullName>
    </submittedName>
</protein>
<name>A0A8S4RNG5_9NEOP</name>